<sequence length="242" mass="27471">MMFLGTIKMFRAFLREQRLADVPAWQKDILYRVRPFTMAGVARTLATISTVEYLEKNKITGCIVECGVWRGGQMMAAALALQHMGAKRELYLFDTFSGMTPPEARDVDHEKISAKGTYQSSLARPEGQRWCEAGIEEVRKNLRTTGYPESCMHLIPGDVEKSIPAQAPEQIAYLRLDTDWYASTKHELDHLFPRVVSRGVVAVDDYGHWQGAREATDEYLAEHGICALLHRIDYSGRQFVKL</sequence>
<dbReference type="AlphaFoldDB" id="A0A2A2T552"/>
<dbReference type="GO" id="GO:0032259">
    <property type="term" value="P:methylation"/>
    <property type="evidence" value="ECO:0007669"/>
    <property type="project" value="UniProtKB-KW"/>
</dbReference>
<keyword evidence="1" id="KW-0808">Transferase</keyword>
<gene>
    <name evidence="1" type="ORF">CLI92_07730</name>
</gene>
<evidence type="ECO:0000313" key="2">
    <source>
        <dbReference type="Proteomes" id="UP000217780"/>
    </source>
</evidence>
<dbReference type="PANTHER" id="PTHR40036:SF1">
    <property type="entry name" value="MACROCIN O-METHYLTRANSFERASE"/>
    <property type="match status" value="1"/>
</dbReference>
<dbReference type="Pfam" id="PF05711">
    <property type="entry name" value="TylF"/>
    <property type="match status" value="1"/>
</dbReference>
<organism evidence="1 2">
    <name type="scientific">Vandammella animalimorsus</name>
    <dbReference type="NCBI Taxonomy" id="2029117"/>
    <lineage>
        <taxon>Bacteria</taxon>
        <taxon>Pseudomonadati</taxon>
        <taxon>Pseudomonadota</taxon>
        <taxon>Betaproteobacteria</taxon>
        <taxon>Burkholderiales</taxon>
        <taxon>Comamonadaceae</taxon>
        <taxon>Vandammella</taxon>
    </lineage>
</organism>
<dbReference type="GO" id="GO:0008168">
    <property type="term" value="F:methyltransferase activity"/>
    <property type="evidence" value="ECO:0007669"/>
    <property type="project" value="UniProtKB-KW"/>
</dbReference>
<dbReference type="InterPro" id="IPR029063">
    <property type="entry name" value="SAM-dependent_MTases_sf"/>
</dbReference>
<dbReference type="RefSeq" id="WP_095542260.1">
    <property type="nucleotide sequence ID" value="NZ_NSJC01000006.1"/>
</dbReference>
<comment type="caution">
    <text evidence="1">The sequence shown here is derived from an EMBL/GenBank/DDBJ whole genome shotgun (WGS) entry which is preliminary data.</text>
</comment>
<dbReference type="EMBL" id="NTBI01000006">
    <property type="protein sequence ID" value="PAX16621.1"/>
    <property type="molecule type" value="Genomic_DNA"/>
</dbReference>
<proteinExistence type="predicted"/>
<dbReference type="Proteomes" id="UP000217780">
    <property type="component" value="Unassembled WGS sequence"/>
</dbReference>
<keyword evidence="1" id="KW-0489">Methyltransferase</keyword>
<dbReference type="PANTHER" id="PTHR40036">
    <property type="entry name" value="MACROCIN O-METHYLTRANSFERASE"/>
    <property type="match status" value="1"/>
</dbReference>
<dbReference type="Gene3D" id="3.40.50.150">
    <property type="entry name" value="Vaccinia Virus protein VP39"/>
    <property type="match status" value="1"/>
</dbReference>
<name>A0A2A2T552_9BURK</name>
<accession>A0A2A2T552</accession>
<dbReference type="InterPro" id="IPR008884">
    <property type="entry name" value="TylF_MeTrfase"/>
</dbReference>
<dbReference type="GeneID" id="93874324"/>
<reference evidence="1 2" key="1">
    <citation type="submission" date="2017-08" db="EMBL/GenBank/DDBJ databases">
        <title>WGS of Clinical strains of the CDC Group NO-1 linked to zoonotic infections in humans.</title>
        <authorList>
            <person name="Bernier A.-M."/>
            <person name="Bernard K."/>
        </authorList>
    </citation>
    <scope>NUCLEOTIDE SEQUENCE [LARGE SCALE GENOMIC DNA]</scope>
    <source>
        <strain evidence="1 2">NML91-0035</strain>
    </source>
</reference>
<evidence type="ECO:0000313" key="1">
    <source>
        <dbReference type="EMBL" id="PAX16621.1"/>
    </source>
</evidence>
<protein>
    <submittedName>
        <fullName evidence="1">Macrocin O-methyltransferase</fullName>
    </submittedName>
</protein>